<protein>
    <submittedName>
        <fullName evidence="1">Uncharacterized protein</fullName>
    </submittedName>
</protein>
<reference evidence="1 2" key="1">
    <citation type="submission" date="2016-12" db="EMBL/GenBank/DDBJ databases">
        <title>The genomes of Aspergillus section Nigri reveals drivers in fungal speciation.</title>
        <authorList>
            <consortium name="DOE Joint Genome Institute"/>
            <person name="Vesth T.C."/>
            <person name="Nybo J."/>
            <person name="Theobald S."/>
            <person name="Brandl J."/>
            <person name="Frisvad J.C."/>
            <person name="Nielsen K.F."/>
            <person name="Lyhne E.K."/>
            <person name="Kogle M.E."/>
            <person name="Kuo A."/>
            <person name="Riley R."/>
            <person name="Clum A."/>
            <person name="Nolan M."/>
            <person name="Lipzen A."/>
            <person name="Salamov A."/>
            <person name="Henrissat B."/>
            <person name="Wiebenga A."/>
            <person name="De Vries R.P."/>
            <person name="Grigoriev I.V."/>
            <person name="Mortensen U.H."/>
            <person name="Andersen M.R."/>
            <person name="Baker S.E."/>
        </authorList>
    </citation>
    <scope>NUCLEOTIDE SEQUENCE [LARGE SCALE GENOMIC DNA]</scope>
    <source>
        <strain evidence="1 2">CBS 121591</strain>
    </source>
</reference>
<dbReference type="RefSeq" id="XP_025495068.1">
    <property type="nucleotide sequence ID" value="XM_025630709.1"/>
</dbReference>
<dbReference type="Proteomes" id="UP000248340">
    <property type="component" value="Unassembled WGS sequence"/>
</dbReference>
<dbReference type="VEuPathDB" id="FungiDB:BO82DRAFT_211963"/>
<gene>
    <name evidence="1" type="ORF">BO82DRAFT_211963</name>
</gene>
<evidence type="ECO:0000313" key="2">
    <source>
        <dbReference type="Proteomes" id="UP000248340"/>
    </source>
</evidence>
<dbReference type="GeneID" id="37133450"/>
<accession>A0A319DA46</accession>
<sequence length="167" mass="19378">MDVHFFIPLSLSLPPSLIFNFLRISLSCIISQPSSTSFMVFWVESANTHPLSISLTIHMLTFNPHSASTHLSRSYTLSLQPETRLQRLGCMEKSPLSRFSHSGMLFFHDMVFPKLVEVQWRNWVAYCSVHTKEKRGIKRRKSRERERGRAHLRVPCLFFCNPVPESV</sequence>
<proteinExistence type="predicted"/>
<name>A0A319DA46_9EURO</name>
<keyword evidence="2" id="KW-1185">Reference proteome</keyword>
<evidence type="ECO:0000313" key="1">
    <source>
        <dbReference type="EMBL" id="PYH84868.1"/>
    </source>
</evidence>
<dbReference type="EMBL" id="KZ821682">
    <property type="protein sequence ID" value="PYH84868.1"/>
    <property type="molecule type" value="Genomic_DNA"/>
</dbReference>
<dbReference type="OrthoDB" id="10589926at2759"/>
<organism evidence="1 2">
    <name type="scientific">Aspergillus uvarum CBS 121591</name>
    <dbReference type="NCBI Taxonomy" id="1448315"/>
    <lineage>
        <taxon>Eukaryota</taxon>
        <taxon>Fungi</taxon>
        <taxon>Dikarya</taxon>
        <taxon>Ascomycota</taxon>
        <taxon>Pezizomycotina</taxon>
        <taxon>Eurotiomycetes</taxon>
        <taxon>Eurotiomycetidae</taxon>
        <taxon>Eurotiales</taxon>
        <taxon>Aspergillaceae</taxon>
        <taxon>Aspergillus</taxon>
        <taxon>Aspergillus subgen. Circumdati</taxon>
    </lineage>
</organism>
<dbReference type="AlphaFoldDB" id="A0A319DA46"/>